<gene>
    <name evidence="2" type="ORF">GH975_07005</name>
</gene>
<dbReference type="InterPro" id="IPR029052">
    <property type="entry name" value="Metallo-depent_PP-like"/>
</dbReference>
<dbReference type="AlphaFoldDB" id="A0A5Q2QDC4"/>
<dbReference type="GO" id="GO:0005737">
    <property type="term" value="C:cytoplasm"/>
    <property type="evidence" value="ECO:0007669"/>
    <property type="project" value="TreeGrafter"/>
</dbReference>
<reference evidence="2 3" key="1">
    <citation type="submission" date="2019-11" db="EMBL/GenBank/DDBJ databases">
        <authorList>
            <person name="Khan S.A."/>
            <person name="Jeon C.O."/>
            <person name="Chun B.H."/>
        </authorList>
    </citation>
    <scope>NUCLEOTIDE SEQUENCE [LARGE SCALE GENOMIC DNA]</scope>
    <source>
        <strain evidence="2 3">IMCC 1097</strain>
    </source>
</reference>
<name>A0A5Q2QDC4_9GAMM</name>
<evidence type="ECO:0000313" key="2">
    <source>
        <dbReference type="EMBL" id="QGG80332.1"/>
    </source>
</evidence>
<dbReference type="Proteomes" id="UP000388235">
    <property type="component" value="Chromosome"/>
</dbReference>
<organism evidence="2 3">
    <name type="scientific">Litorivicinus lipolyticus</name>
    <dbReference type="NCBI Taxonomy" id="418701"/>
    <lineage>
        <taxon>Bacteria</taxon>
        <taxon>Pseudomonadati</taxon>
        <taxon>Pseudomonadota</taxon>
        <taxon>Gammaproteobacteria</taxon>
        <taxon>Oceanospirillales</taxon>
        <taxon>Litorivicinaceae</taxon>
        <taxon>Litorivicinus</taxon>
    </lineage>
</organism>
<keyword evidence="3" id="KW-1185">Reference proteome</keyword>
<dbReference type="EMBL" id="CP045871">
    <property type="protein sequence ID" value="QGG80332.1"/>
    <property type="molecule type" value="Genomic_DNA"/>
</dbReference>
<dbReference type="SUPFAM" id="SSF56300">
    <property type="entry name" value="Metallo-dependent phosphatases"/>
    <property type="match status" value="1"/>
</dbReference>
<feature type="domain" description="Calcineurin-like phosphoesterase" evidence="1">
    <location>
        <begin position="14"/>
        <end position="101"/>
    </location>
</feature>
<dbReference type="Gene3D" id="3.60.21.10">
    <property type="match status" value="1"/>
</dbReference>
<proteinExistence type="predicted"/>
<dbReference type="Pfam" id="PF00149">
    <property type="entry name" value="Metallophos"/>
    <property type="match status" value="1"/>
</dbReference>
<protein>
    <submittedName>
        <fullName evidence="2">Serine/threonine protein phosphatase</fullName>
    </submittedName>
</protein>
<dbReference type="OrthoDB" id="9807890at2"/>
<evidence type="ECO:0000313" key="3">
    <source>
        <dbReference type="Proteomes" id="UP000388235"/>
    </source>
</evidence>
<dbReference type="GO" id="GO:0016791">
    <property type="term" value="F:phosphatase activity"/>
    <property type="evidence" value="ECO:0007669"/>
    <property type="project" value="TreeGrafter"/>
</dbReference>
<evidence type="ECO:0000259" key="1">
    <source>
        <dbReference type="Pfam" id="PF00149"/>
    </source>
</evidence>
<dbReference type="InterPro" id="IPR050126">
    <property type="entry name" value="Ap4A_hydrolase"/>
</dbReference>
<sequence length="320" mass="35667">MGHAARGLSNRTVIDLIGDVHGCGQSLGRLLRKLGYEYRDGAYRHSERHAVFIGDLMDRGPRVRLACQIARAMVEAGNATWILGNHEIDVMGLVLGDGIEPYLDHTKRRLGKAAATFNSIPGPELLSLCQWLQDCPLWLEQADFRAVHACWDDHAVARIRTVAPDGIIARQHFGQLYRSGELQRAVSRLVRGPSLPLPNGQSMVSRDGTARKSFRVAFWLDEPDTLGDLVFQPDPLPPGVAEQPLNGTIRAGLPSYASNQPHLFFGHYWRRGRPAPLAENVMCLDYSAVLREKLVAYRHRPGQALIADQFEWVDAAPEWT</sequence>
<dbReference type="PANTHER" id="PTHR42850:SF7">
    <property type="entry name" value="BIS(5'-NUCLEOSYL)-TETRAPHOSPHATASE PRPE [ASYMMETRICAL]"/>
    <property type="match status" value="1"/>
</dbReference>
<accession>A0A5Q2QDC4</accession>
<dbReference type="KEGG" id="llp:GH975_07005"/>
<dbReference type="InterPro" id="IPR004843">
    <property type="entry name" value="Calcineurin-like_PHP"/>
</dbReference>
<dbReference type="PANTHER" id="PTHR42850">
    <property type="entry name" value="METALLOPHOSPHOESTERASE"/>
    <property type="match status" value="1"/>
</dbReference>